<keyword evidence="2" id="KW-0812">Transmembrane</keyword>
<dbReference type="RefSeq" id="WP_003516379.1">
    <property type="nucleotide sequence ID" value="NZ_CP013828.1"/>
</dbReference>
<feature type="transmembrane region" description="Helical" evidence="2">
    <location>
        <begin position="15"/>
        <end position="36"/>
    </location>
</feature>
<sequence length="422" mass="47705">MPEENKRKINGKVKLGGLLIALFLLLYIPSFIFWIYGKNIHTDIIRMGELEDYVTTDAYIVRDETVINSPSDGISIRNVEEGEKVGVGDTIATVLNKSSEKLLEDLKTLDLRIIEAKREKTKNDNFFSEDIKKLDQEIQEKLVLVIKKSNKNSISEVKQIKNEIDELIKKKATISGDLSYTDANIKALENEKRILQDSINANKRNIVSNLSGIVSYVIDGYEEILNPEKIPEITPEMLGMIKVVENRKKTDDLSTQYNKPFVKVIGGIDYYIVFVLDREKADDFKVDNYLRVRINDIGRVVDGTIAYKSNEMDGKFVIAVRTDKALSDTAGLRVINVDLIKSRYEGLIVPVKSLVNIDMNTMRAEIALVKARRATFVPVKIVGKNDNFAVIDNVEDYKDGGVSLYSSYIINPKNIEEGQVIN</sequence>
<feature type="domain" description="RND related alpha-helical hairpin" evidence="4">
    <location>
        <begin position="100"/>
        <end position="202"/>
    </location>
</feature>
<keyword evidence="2" id="KW-0472">Membrane</keyword>
<feature type="coiled-coil region" evidence="1">
    <location>
        <begin position="150"/>
        <end position="205"/>
    </location>
</feature>
<gene>
    <name evidence="6" type="ORF">M972_111492</name>
</gene>
<evidence type="ECO:0000259" key="3">
    <source>
        <dbReference type="Pfam" id="PF26011"/>
    </source>
</evidence>
<dbReference type="AlphaFoldDB" id="A0AB36TGJ8"/>
<dbReference type="Pfam" id="PF26012">
    <property type="entry name" value="HH_RND_rel"/>
    <property type="match status" value="1"/>
</dbReference>
<name>A0AB36TGJ8_ACETH</name>
<dbReference type="InterPro" id="IPR058729">
    <property type="entry name" value="Beta-barrel_RND-rel"/>
</dbReference>
<dbReference type="EMBL" id="PDBW01000001">
    <property type="protein sequence ID" value="PFH02706.1"/>
    <property type="molecule type" value="Genomic_DNA"/>
</dbReference>
<evidence type="ECO:0000313" key="7">
    <source>
        <dbReference type="Proteomes" id="UP000223596"/>
    </source>
</evidence>
<accession>A0AB36TGJ8</accession>
<dbReference type="InterPro" id="IPR058709">
    <property type="entry name" value="BSH_RND-rel"/>
</dbReference>
<feature type="domain" description="RND related barrel-sandwich hybrid" evidence="5">
    <location>
        <begin position="64"/>
        <end position="243"/>
    </location>
</feature>
<dbReference type="Pfam" id="PF26011">
    <property type="entry name" value="Beta-barrel_RND_rel"/>
    <property type="match status" value="1"/>
</dbReference>
<dbReference type="Pfam" id="PF26018">
    <property type="entry name" value="BSH_RND_rel"/>
    <property type="match status" value="1"/>
</dbReference>
<organism evidence="6 7">
    <name type="scientific">Acetivibrio thermocellus AD2</name>
    <dbReference type="NCBI Taxonomy" id="1138384"/>
    <lineage>
        <taxon>Bacteria</taxon>
        <taxon>Bacillati</taxon>
        <taxon>Bacillota</taxon>
        <taxon>Clostridia</taxon>
        <taxon>Eubacteriales</taxon>
        <taxon>Oscillospiraceae</taxon>
        <taxon>Acetivibrio</taxon>
    </lineage>
</organism>
<dbReference type="InterPro" id="IPR058728">
    <property type="entry name" value="HH_RND-rel"/>
</dbReference>
<dbReference type="GeneID" id="35803476"/>
<protein>
    <submittedName>
        <fullName evidence="6">Membrane fusion protein</fullName>
    </submittedName>
</protein>
<evidence type="ECO:0000256" key="2">
    <source>
        <dbReference type="SAM" id="Phobius"/>
    </source>
</evidence>
<reference evidence="6 7" key="1">
    <citation type="submission" date="2017-09" db="EMBL/GenBank/DDBJ databases">
        <title>Evaluation of Pacific Biosciences Sequencing Technology to Finishing C. thermocellum Genome Sequences.</title>
        <authorList>
            <person name="Brown S."/>
        </authorList>
    </citation>
    <scope>NUCLEOTIDE SEQUENCE [LARGE SCALE GENOMIC DNA]</scope>
    <source>
        <strain evidence="6 7">AD2</strain>
    </source>
</reference>
<keyword evidence="1" id="KW-0175">Coiled coil</keyword>
<comment type="caution">
    <text evidence="6">The sequence shown here is derived from an EMBL/GenBank/DDBJ whole genome shotgun (WGS) entry which is preliminary data.</text>
</comment>
<dbReference type="Proteomes" id="UP000223596">
    <property type="component" value="Unassembled WGS sequence"/>
</dbReference>
<feature type="domain" description="RND related beta-barrel" evidence="3">
    <location>
        <begin position="270"/>
        <end position="342"/>
    </location>
</feature>
<proteinExistence type="predicted"/>
<evidence type="ECO:0000259" key="4">
    <source>
        <dbReference type="Pfam" id="PF26012"/>
    </source>
</evidence>
<evidence type="ECO:0000259" key="5">
    <source>
        <dbReference type="Pfam" id="PF26018"/>
    </source>
</evidence>
<keyword evidence="2" id="KW-1133">Transmembrane helix</keyword>
<evidence type="ECO:0000313" key="6">
    <source>
        <dbReference type="EMBL" id="PFH02706.1"/>
    </source>
</evidence>
<evidence type="ECO:0000256" key="1">
    <source>
        <dbReference type="SAM" id="Coils"/>
    </source>
</evidence>